<name>A0A0D0AP90_9AGAM</name>
<organism evidence="1 2">
    <name type="scientific">Suillus luteus UH-Slu-Lm8-n1</name>
    <dbReference type="NCBI Taxonomy" id="930992"/>
    <lineage>
        <taxon>Eukaryota</taxon>
        <taxon>Fungi</taxon>
        <taxon>Dikarya</taxon>
        <taxon>Basidiomycota</taxon>
        <taxon>Agaricomycotina</taxon>
        <taxon>Agaricomycetes</taxon>
        <taxon>Agaricomycetidae</taxon>
        <taxon>Boletales</taxon>
        <taxon>Suillineae</taxon>
        <taxon>Suillaceae</taxon>
        <taxon>Suillus</taxon>
    </lineage>
</organism>
<keyword evidence="2" id="KW-1185">Reference proteome</keyword>
<proteinExistence type="predicted"/>
<reference evidence="2" key="2">
    <citation type="submission" date="2015-01" db="EMBL/GenBank/DDBJ databases">
        <title>Evolutionary Origins and Diversification of the Mycorrhizal Mutualists.</title>
        <authorList>
            <consortium name="DOE Joint Genome Institute"/>
            <consortium name="Mycorrhizal Genomics Consortium"/>
            <person name="Kohler A."/>
            <person name="Kuo A."/>
            <person name="Nagy L.G."/>
            <person name="Floudas D."/>
            <person name="Copeland A."/>
            <person name="Barry K.W."/>
            <person name="Cichocki N."/>
            <person name="Veneault-Fourrey C."/>
            <person name="LaButti K."/>
            <person name="Lindquist E.A."/>
            <person name="Lipzen A."/>
            <person name="Lundell T."/>
            <person name="Morin E."/>
            <person name="Murat C."/>
            <person name="Riley R."/>
            <person name="Ohm R."/>
            <person name="Sun H."/>
            <person name="Tunlid A."/>
            <person name="Henrissat B."/>
            <person name="Grigoriev I.V."/>
            <person name="Hibbett D.S."/>
            <person name="Martin F."/>
        </authorList>
    </citation>
    <scope>NUCLEOTIDE SEQUENCE [LARGE SCALE GENOMIC DNA]</scope>
    <source>
        <strain evidence="2">UH-Slu-Lm8-n1</strain>
    </source>
</reference>
<reference evidence="1 2" key="1">
    <citation type="submission" date="2014-04" db="EMBL/GenBank/DDBJ databases">
        <authorList>
            <consortium name="DOE Joint Genome Institute"/>
            <person name="Kuo A."/>
            <person name="Ruytinx J."/>
            <person name="Rineau F."/>
            <person name="Colpaert J."/>
            <person name="Kohler A."/>
            <person name="Nagy L.G."/>
            <person name="Floudas D."/>
            <person name="Copeland A."/>
            <person name="Barry K.W."/>
            <person name="Cichocki N."/>
            <person name="Veneault-Fourrey C."/>
            <person name="LaButti K."/>
            <person name="Lindquist E.A."/>
            <person name="Lipzen A."/>
            <person name="Lundell T."/>
            <person name="Morin E."/>
            <person name="Murat C."/>
            <person name="Sun H."/>
            <person name="Tunlid A."/>
            <person name="Henrissat B."/>
            <person name="Grigoriev I.V."/>
            <person name="Hibbett D.S."/>
            <person name="Martin F."/>
            <person name="Nordberg H.P."/>
            <person name="Cantor M.N."/>
            <person name="Hua S.X."/>
        </authorList>
    </citation>
    <scope>NUCLEOTIDE SEQUENCE [LARGE SCALE GENOMIC DNA]</scope>
    <source>
        <strain evidence="1 2">UH-Slu-Lm8-n1</strain>
    </source>
</reference>
<accession>A0A0D0AP90</accession>
<dbReference type="Proteomes" id="UP000054485">
    <property type="component" value="Unassembled WGS sequence"/>
</dbReference>
<protein>
    <submittedName>
        <fullName evidence="1">Uncharacterized protein</fullName>
    </submittedName>
</protein>
<evidence type="ECO:0000313" key="2">
    <source>
        <dbReference type="Proteomes" id="UP000054485"/>
    </source>
</evidence>
<dbReference type="HOGENOM" id="CLU_1908091_0_0_1"/>
<dbReference type="AlphaFoldDB" id="A0A0D0AP90"/>
<sequence>MLRAPVAVTCVPRVYQDPRDEHAAFAKNMDGVLCMVYTRYINLGDHPSICFLGSENYCRKQVIFQVAVPSPWINLGGSVYVGAWGSFLLYTLKAHCHQLWGNRPMAFRRCDPIVTGLLCCNRLRHSVNRIHAE</sequence>
<dbReference type="EMBL" id="KN835553">
    <property type="protein sequence ID" value="KIK36172.1"/>
    <property type="molecule type" value="Genomic_DNA"/>
</dbReference>
<dbReference type="InParanoid" id="A0A0D0AP90"/>
<evidence type="ECO:0000313" key="1">
    <source>
        <dbReference type="EMBL" id="KIK36172.1"/>
    </source>
</evidence>
<gene>
    <name evidence="1" type="ORF">CY34DRAFT_537254</name>
</gene>